<gene>
    <name evidence="1" type="ORF">RUA4292_03552</name>
</gene>
<proteinExistence type="predicted"/>
<sequence>MSLAVVTMVYDDYEFLPIWVRYWSQRVENKCMYVIVHGSNRRLRRMARGCNVVEMRRPPPSRDMEVQRWNMLGHFVSALTYMHDAVLYTDVDEILTLDPNAGTDITDYILNRDADVTASYGLEIIHREDHEPEGFDPEQSVLQQRGIVRVNTSFGKPSIVKTPIAWRRGGHFAYSENVRVDTNLVAFHLRFFDMPLFRSRAVRRRKTTKAPKGKNNTPSRAWRASDTGIDDMIRTLHSMPIAGPLPEDRSSYVAEIENSKVLIEENGQTFTKHRTNNSAKLFHLAPRFKELF</sequence>
<dbReference type="AlphaFoldDB" id="A0A0N7LQZ0"/>
<accession>A0A0N7LQZ0</accession>
<name>A0A0N7LQZ0_9RHOB</name>
<evidence type="ECO:0000313" key="1">
    <source>
        <dbReference type="EMBL" id="CUH49356.1"/>
    </source>
</evidence>
<dbReference type="EMBL" id="CYPU01000068">
    <property type="protein sequence ID" value="CUH49356.1"/>
    <property type="molecule type" value="Genomic_DNA"/>
</dbReference>
<organism evidence="1 2">
    <name type="scientific">Ruegeria atlantica</name>
    <dbReference type="NCBI Taxonomy" id="81569"/>
    <lineage>
        <taxon>Bacteria</taxon>
        <taxon>Pseudomonadati</taxon>
        <taxon>Pseudomonadota</taxon>
        <taxon>Alphaproteobacteria</taxon>
        <taxon>Rhodobacterales</taxon>
        <taxon>Roseobacteraceae</taxon>
        <taxon>Ruegeria</taxon>
    </lineage>
</organism>
<protein>
    <recommendedName>
        <fullName evidence="3">Glycosyl transferase family 2</fullName>
    </recommendedName>
</protein>
<evidence type="ECO:0008006" key="3">
    <source>
        <dbReference type="Google" id="ProtNLM"/>
    </source>
</evidence>
<reference evidence="1 2" key="1">
    <citation type="submission" date="2015-09" db="EMBL/GenBank/DDBJ databases">
        <authorList>
            <consortium name="Swine Surveillance"/>
        </authorList>
    </citation>
    <scope>NUCLEOTIDE SEQUENCE [LARGE SCALE GENOMIC DNA]</scope>
    <source>
        <strain evidence="1 2">CECT 4292</strain>
    </source>
</reference>
<dbReference type="Proteomes" id="UP000050783">
    <property type="component" value="Unassembled WGS sequence"/>
</dbReference>
<dbReference type="GeneID" id="55494696"/>
<dbReference type="RefSeq" id="WP_058278781.1">
    <property type="nucleotide sequence ID" value="NZ_CYPU01000068.1"/>
</dbReference>
<dbReference type="OrthoDB" id="835336at2"/>
<evidence type="ECO:0000313" key="2">
    <source>
        <dbReference type="Proteomes" id="UP000050783"/>
    </source>
</evidence>